<dbReference type="Proteomes" id="UP001595912">
    <property type="component" value="Unassembled WGS sequence"/>
</dbReference>
<dbReference type="EMBL" id="JBHSIU010000018">
    <property type="protein sequence ID" value="MFC4999528.1"/>
    <property type="molecule type" value="Genomic_DNA"/>
</dbReference>
<organism evidence="2 3">
    <name type="scientific">Dactylosporangium cerinum</name>
    <dbReference type="NCBI Taxonomy" id="1434730"/>
    <lineage>
        <taxon>Bacteria</taxon>
        <taxon>Bacillati</taxon>
        <taxon>Actinomycetota</taxon>
        <taxon>Actinomycetes</taxon>
        <taxon>Micromonosporales</taxon>
        <taxon>Micromonosporaceae</taxon>
        <taxon>Dactylosporangium</taxon>
    </lineage>
</organism>
<evidence type="ECO:0008006" key="4">
    <source>
        <dbReference type="Google" id="ProtNLM"/>
    </source>
</evidence>
<evidence type="ECO:0000313" key="2">
    <source>
        <dbReference type="EMBL" id="MFC4999528.1"/>
    </source>
</evidence>
<proteinExistence type="predicted"/>
<dbReference type="PROSITE" id="PS51257">
    <property type="entry name" value="PROKAR_LIPOPROTEIN"/>
    <property type="match status" value="1"/>
</dbReference>
<feature type="chain" id="PRO_5046674362" description="Lipoprotein" evidence="1">
    <location>
        <begin position="19"/>
        <end position="260"/>
    </location>
</feature>
<protein>
    <recommendedName>
        <fullName evidence="4">Lipoprotein</fullName>
    </recommendedName>
</protein>
<comment type="caution">
    <text evidence="2">The sequence shown here is derived from an EMBL/GenBank/DDBJ whole genome shotgun (WGS) entry which is preliminary data.</text>
</comment>
<evidence type="ECO:0000256" key="1">
    <source>
        <dbReference type="SAM" id="SignalP"/>
    </source>
</evidence>
<gene>
    <name evidence="2" type="ORF">ACFPIJ_17020</name>
</gene>
<keyword evidence="3" id="KW-1185">Reference proteome</keyword>
<sequence length="260" mass="26610">MKHITALLALTLTAGGLAGCTVDAQSGTTADGRPIATASALPPEEALLAAVHAVDATAYSFTIKQGSKSGSGRIDPAAKSATATLGGTVDQVTASVAYTVITPELWVKADFGEELNQRWGFPGDTWMLIDTSKASDSATLPVDEAGAPRFGVTDLFKHGLTQVQRTDATHFTGTVDMTAADSVFAPSGDVVKDAGGKAKAVPFTATVDSQGHLTVFTVNGASIDPELAVKLTFADFGAVPPVTRPANAITAPTAVYALFD</sequence>
<reference evidence="3" key="1">
    <citation type="journal article" date="2019" name="Int. J. Syst. Evol. Microbiol.">
        <title>The Global Catalogue of Microorganisms (GCM) 10K type strain sequencing project: providing services to taxonomists for standard genome sequencing and annotation.</title>
        <authorList>
            <consortium name="The Broad Institute Genomics Platform"/>
            <consortium name="The Broad Institute Genome Sequencing Center for Infectious Disease"/>
            <person name="Wu L."/>
            <person name="Ma J."/>
        </authorList>
    </citation>
    <scope>NUCLEOTIDE SEQUENCE [LARGE SCALE GENOMIC DNA]</scope>
    <source>
        <strain evidence="3">CGMCC 4.7152</strain>
    </source>
</reference>
<evidence type="ECO:0000313" key="3">
    <source>
        <dbReference type="Proteomes" id="UP001595912"/>
    </source>
</evidence>
<name>A0ABV9VVW3_9ACTN</name>
<dbReference type="Gene3D" id="2.50.20.20">
    <property type="match status" value="1"/>
</dbReference>
<feature type="signal peptide" evidence="1">
    <location>
        <begin position="1"/>
        <end position="18"/>
    </location>
</feature>
<dbReference type="RefSeq" id="WP_380115978.1">
    <property type="nucleotide sequence ID" value="NZ_JBHSIU010000018.1"/>
</dbReference>
<accession>A0ABV9VVW3</accession>
<keyword evidence="1" id="KW-0732">Signal</keyword>